<dbReference type="SUPFAM" id="SSF48179">
    <property type="entry name" value="6-phosphogluconate dehydrogenase C-terminal domain-like"/>
    <property type="match status" value="1"/>
</dbReference>
<keyword evidence="4" id="KW-0641">Proline biosynthesis</keyword>
<dbReference type="KEGG" id="fil:BN1229_v1_3477"/>
<dbReference type="Pfam" id="PF03807">
    <property type="entry name" value="F420_oxidored"/>
    <property type="match status" value="1"/>
</dbReference>
<comment type="similarity">
    <text evidence="1 4">Belongs to the pyrroline-5-carboxylate reductase family.</text>
</comment>
<evidence type="ECO:0000313" key="10">
    <source>
        <dbReference type="Proteomes" id="UP000033187"/>
    </source>
</evidence>
<organism evidence="9 10">
    <name type="scientific">Candidatus Filomicrobium marinum</name>
    <dbReference type="NCBI Taxonomy" id="1608628"/>
    <lineage>
        <taxon>Bacteria</taxon>
        <taxon>Pseudomonadati</taxon>
        <taxon>Pseudomonadota</taxon>
        <taxon>Alphaproteobacteria</taxon>
        <taxon>Hyphomicrobiales</taxon>
        <taxon>Hyphomicrobiaceae</taxon>
        <taxon>Filomicrobium</taxon>
    </lineage>
</organism>
<dbReference type="NCBIfam" id="TIGR00112">
    <property type="entry name" value="proC"/>
    <property type="match status" value="1"/>
</dbReference>
<dbReference type="Pfam" id="PF14748">
    <property type="entry name" value="P5CR_dimer"/>
    <property type="match status" value="1"/>
</dbReference>
<feature type="binding site" evidence="6">
    <location>
        <begin position="74"/>
        <end position="77"/>
    </location>
    <ligand>
        <name>NADP(+)</name>
        <dbReference type="ChEBI" id="CHEBI:58349"/>
    </ligand>
</feature>
<evidence type="ECO:0000256" key="6">
    <source>
        <dbReference type="PIRSR" id="PIRSR000193-1"/>
    </source>
</evidence>
<evidence type="ECO:0000256" key="1">
    <source>
        <dbReference type="ARBA" id="ARBA00005525"/>
    </source>
</evidence>
<dbReference type="InterPro" id="IPR036291">
    <property type="entry name" value="NAD(P)-bd_dom_sf"/>
</dbReference>
<evidence type="ECO:0000256" key="2">
    <source>
        <dbReference type="ARBA" id="ARBA00022857"/>
    </source>
</evidence>
<accession>A0A0D6JGI4</accession>
<keyword evidence="10" id="KW-1185">Reference proteome</keyword>
<proteinExistence type="inferred from homology"/>
<comment type="pathway">
    <text evidence="4">Amino-acid biosynthesis; L-proline biosynthesis; L-proline from L-glutamate 5-semialdehyde: step 1/1.</text>
</comment>
<keyword evidence="4" id="KW-0963">Cytoplasm</keyword>
<dbReference type="RefSeq" id="WP_046479227.1">
    <property type="nucleotide sequence ID" value="NZ_LN829118.1"/>
</dbReference>
<dbReference type="GO" id="GO:0004735">
    <property type="term" value="F:pyrroline-5-carboxylate reductase activity"/>
    <property type="evidence" value="ECO:0007669"/>
    <property type="project" value="UniProtKB-UniRule"/>
</dbReference>
<dbReference type="Gene3D" id="1.10.3730.10">
    <property type="entry name" value="ProC C-terminal domain-like"/>
    <property type="match status" value="1"/>
</dbReference>
<dbReference type="PANTHER" id="PTHR11645">
    <property type="entry name" value="PYRROLINE-5-CARBOXYLATE REDUCTASE"/>
    <property type="match status" value="1"/>
</dbReference>
<keyword evidence="2 4" id="KW-0521">NADP</keyword>
<evidence type="ECO:0000259" key="7">
    <source>
        <dbReference type="Pfam" id="PF03807"/>
    </source>
</evidence>
<dbReference type="EMBL" id="LN829119">
    <property type="protein sequence ID" value="CPR20074.1"/>
    <property type="molecule type" value="Genomic_DNA"/>
</dbReference>
<comment type="catalytic activity">
    <reaction evidence="4">
        <text>L-proline + NAD(+) = (S)-1-pyrroline-5-carboxylate + NADH + 2 H(+)</text>
        <dbReference type="Rhea" id="RHEA:14105"/>
        <dbReference type="ChEBI" id="CHEBI:15378"/>
        <dbReference type="ChEBI" id="CHEBI:17388"/>
        <dbReference type="ChEBI" id="CHEBI:57540"/>
        <dbReference type="ChEBI" id="CHEBI:57945"/>
        <dbReference type="ChEBI" id="CHEBI:60039"/>
        <dbReference type="EC" id="1.5.1.2"/>
    </reaction>
</comment>
<dbReference type="InterPro" id="IPR008927">
    <property type="entry name" value="6-PGluconate_DH-like_C_sf"/>
</dbReference>
<evidence type="ECO:0000256" key="5">
    <source>
        <dbReference type="NCBIfam" id="TIGR00112"/>
    </source>
</evidence>
<dbReference type="GO" id="GO:0005737">
    <property type="term" value="C:cytoplasm"/>
    <property type="evidence" value="ECO:0007669"/>
    <property type="project" value="UniProtKB-SubCell"/>
</dbReference>
<dbReference type="HAMAP" id="MF_01925">
    <property type="entry name" value="P5C_reductase"/>
    <property type="match status" value="1"/>
</dbReference>
<dbReference type="KEGG" id="fiy:BN1229_v1_2444"/>
<comment type="function">
    <text evidence="4">Catalyzes the reduction of 1-pyrroline-5-carboxylate (PCA) to L-proline.</text>
</comment>
<reference evidence="10" key="1">
    <citation type="submission" date="2015-02" db="EMBL/GenBank/DDBJ databases">
        <authorList>
            <person name="Chooi Y.-H."/>
        </authorList>
    </citation>
    <scope>NUCLEOTIDE SEQUENCE [LARGE SCALE GENOMIC DNA]</scope>
    <source>
        <strain evidence="10">strain Y</strain>
    </source>
</reference>
<evidence type="ECO:0000313" key="9">
    <source>
        <dbReference type="EMBL" id="CPR20074.1"/>
    </source>
</evidence>
<comment type="catalytic activity">
    <reaction evidence="4">
        <text>L-proline + NADP(+) = (S)-1-pyrroline-5-carboxylate + NADPH + 2 H(+)</text>
        <dbReference type="Rhea" id="RHEA:14109"/>
        <dbReference type="ChEBI" id="CHEBI:15378"/>
        <dbReference type="ChEBI" id="CHEBI:17388"/>
        <dbReference type="ChEBI" id="CHEBI:57783"/>
        <dbReference type="ChEBI" id="CHEBI:58349"/>
        <dbReference type="ChEBI" id="CHEBI:60039"/>
        <dbReference type="EC" id="1.5.1.2"/>
    </reaction>
</comment>
<feature type="domain" description="Pyrroline-5-carboxylate reductase catalytic N-terminal" evidence="7">
    <location>
        <begin position="11"/>
        <end position="103"/>
    </location>
</feature>
<evidence type="ECO:0000259" key="8">
    <source>
        <dbReference type="Pfam" id="PF14748"/>
    </source>
</evidence>
<dbReference type="InterPro" id="IPR028939">
    <property type="entry name" value="P5C_Rdtase_cat_N"/>
</dbReference>
<dbReference type="SUPFAM" id="SSF51735">
    <property type="entry name" value="NAD(P)-binding Rossmann-fold domains"/>
    <property type="match status" value="1"/>
</dbReference>
<name>A0A0D6JGI4_9HYPH</name>
<dbReference type="AlphaFoldDB" id="A0A0D6JGI4"/>
<sequence>MTLALEGPLLIAGAGKMGTAMLSGLLEAGLEPFQVIIQDPAPSLEVQDFVIREGVRCAPAITSLEAPPSVILAAVKPQIMDKVMPGLAQLAGPDTLLLSIAAGRTIASFEQHLPTGTAVIRAMPNTPAAVGAGITVCCANAHVSESQKLIAEEMLRAVGDVAWIEDEALMDSVTAVSGSGPAYVFYLVEALTDAGIAAGLDAELSARLARATVAGSGRLLEAADDDAATLRKNVTSPGGTTAAALEVLTADDGLKPLMKAAVAAAVKRGRELAG</sequence>
<dbReference type="UniPathway" id="UPA00098">
    <property type="reaction ID" value="UER00361"/>
</dbReference>
<feature type="domain" description="Pyrroline-5-carboxylate reductase dimerisation" evidence="8">
    <location>
        <begin position="167"/>
        <end position="272"/>
    </location>
</feature>
<dbReference type="PIRSF" id="PIRSF000193">
    <property type="entry name" value="Pyrrol-5-carb_rd"/>
    <property type="match status" value="1"/>
</dbReference>
<dbReference type="PANTHER" id="PTHR11645:SF0">
    <property type="entry name" value="PYRROLINE-5-CARBOXYLATE REDUCTASE 3"/>
    <property type="match status" value="1"/>
</dbReference>
<dbReference type="Proteomes" id="UP000033187">
    <property type="component" value="Chromosome 1"/>
</dbReference>
<dbReference type="FunFam" id="1.10.3730.10:FF:000001">
    <property type="entry name" value="Pyrroline-5-carboxylate reductase"/>
    <property type="match status" value="1"/>
</dbReference>
<dbReference type="Gene3D" id="3.40.50.720">
    <property type="entry name" value="NAD(P)-binding Rossmann-like Domain"/>
    <property type="match status" value="1"/>
</dbReference>
<comment type="subcellular location">
    <subcellularLocation>
        <location evidence="4">Cytoplasm</location>
    </subcellularLocation>
</comment>
<dbReference type="GO" id="GO:0055129">
    <property type="term" value="P:L-proline biosynthetic process"/>
    <property type="evidence" value="ECO:0007669"/>
    <property type="project" value="UniProtKB-UniRule"/>
</dbReference>
<gene>
    <name evidence="4 9" type="primary">proC</name>
    <name evidence="9" type="ORF">YBN1229_v1_2444</name>
</gene>
<dbReference type="OrthoDB" id="9805754at2"/>
<dbReference type="InterPro" id="IPR029036">
    <property type="entry name" value="P5CR_dimer"/>
</dbReference>
<evidence type="ECO:0000256" key="4">
    <source>
        <dbReference type="HAMAP-Rule" id="MF_01925"/>
    </source>
</evidence>
<keyword evidence="3 4" id="KW-0560">Oxidoreductase</keyword>
<protein>
    <recommendedName>
        <fullName evidence="4 5">Pyrroline-5-carboxylate reductase</fullName>
        <shortName evidence="4">P5C reductase</shortName>
        <shortName evidence="4">P5CR</shortName>
        <ecNumber evidence="4 5">1.5.1.2</ecNumber>
    </recommendedName>
    <alternativeName>
        <fullName evidence="4">PCA reductase</fullName>
    </alternativeName>
</protein>
<dbReference type="InterPro" id="IPR000304">
    <property type="entry name" value="Pyrroline-COOH_reductase"/>
</dbReference>
<dbReference type="EC" id="1.5.1.2" evidence="4 5"/>
<keyword evidence="4" id="KW-0028">Amino-acid biosynthesis</keyword>
<evidence type="ECO:0000256" key="3">
    <source>
        <dbReference type="ARBA" id="ARBA00023002"/>
    </source>
</evidence>